<dbReference type="PANTHER" id="PTHR42812">
    <property type="entry name" value="BETA-XYLOSIDASE"/>
    <property type="match status" value="1"/>
</dbReference>
<evidence type="ECO:0008006" key="10">
    <source>
        <dbReference type="Google" id="ProtNLM"/>
    </source>
</evidence>
<evidence type="ECO:0000256" key="4">
    <source>
        <dbReference type="PIRSR" id="PIRSR606710-1"/>
    </source>
</evidence>
<sequence length="546" mass="59345">MAVVREPSRDPGPPPRPQKENTVSIRSTRPILPGYYPDPSICRVEGTFWLVNSSFEYLPGVPVHRSTDLVHWEQVGHAYTRPTALPLPGGDAGSQGTFAPTIRHHDGTFYVIVTNMGQDPLGQRIVRTTDPAAGWSDPVEVPDTPGIDPDLCWDEEGICHLSWRGVSFETGTAVSTLRSVPIDPDTGERLGEVVDLWQGTGMRDAEGPHLYRRRGWWYLLLAEGGTGVGHCVTMARARELTGPWEQHPGNPILTHRSTDHPVQATGHADLVPLDDAGWDGGRFAMVHLGIRQLEPFPGYHVNGRETFLVGVDWEGDWPVVVEDRYAEAIAARDAASTQAFTDELRGRPGPVANGDAPWDLPDRWVSPGGLARTALTRNAAGALAITAPDDDAAPRPLLATRCRDVGWRAEAELTVEPGAVVELCVYLDPDHRAAARWDGRRVVGVATSAPFEQVLGELAAEDLEAPQGRTLRLWVSAQLPESGFFGQRVPDELVLGVSMAGRDAELGRLDGRYLSTEVAGGFTGRVVGVRAIRGTATVGRFDYQPL</sequence>
<keyword evidence="2 6" id="KW-0378">Hydrolase</keyword>
<keyword evidence="9" id="KW-1185">Reference proteome</keyword>
<dbReference type="Gene3D" id="2.115.10.20">
    <property type="entry name" value="Glycosyl hydrolase domain, family 43"/>
    <property type="match status" value="1"/>
</dbReference>
<keyword evidence="3 6" id="KW-0326">Glycosidase</keyword>
<dbReference type="AlphaFoldDB" id="A0A1M4RYM1"/>
<organism evidence="8 9">
    <name type="scientific">Actinomyces glycerinitolerans</name>
    <dbReference type="NCBI Taxonomy" id="1892869"/>
    <lineage>
        <taxon>Bacteria</taxon>
        <taxon>Bacillati</taxon>
        <taxon>Actinomycetota</taxon>
        <taxon>Actinomycetes</taxon>
        <taxon>Actinomycetales</taxon>
        <taxon>Actinomycetaceae</taxon>
        <taxon>Actinomyces</taxon>
    </lineage>
</organism>
<feature type="active site" description="Proton acceptor" evidence="4">
    <location>
        <position position="38"/>
    </location>
</feature>
<evidence type="ECO:0000256" key="7">
    <source>
        <dbReference type="SAM" id="MobiDB-lite"/>
    </source>
</evidence>
<dbReference type="PANTHER" id="PTHR42812:SF17">
    <property type="entry name" value="BETA-XYLOSIDASE C-TERMINAL CONCANAVALIN A-LIKE DOMAIN-CONTAINING PROTEIN-RELATED"/>
    <property type="match status" value="1"/>
</dbReference>
<evidence type="ECO:0000256" key="3">
    <source>
        <dbReference type="ARBA" id="ARBA00023295"/>
    </source>
</evidence>
<feature type="region of interest" description="Disordered" evidence="7">
    <location>
        <begin position="1"/>
        <end position="26"/>
    </location>
</feature>
<dbReference type="InterPro" id="IPR051795">
    <property type="entry name" value="Glycosyl_Hydrlase_43"/>
</dbReference>
<proteinExistence type="inferred from homology"/>
<dbReference type="InterPro" id="IPR023296">
    <property type="entry name" value="Glyco_hydro_beta-prop_sf"/>
</dbReference>
<dbReference type="SUPFAM" id="SSF49899">
    <property type="entry name" value="Concanavalin A-like lectins/glucanases"/>
    <property type="match status" value="1"/>
</dbReference>
<gene>
    <name evidence="8" type="ORF">ACGLYG10_1233</name>
</gene>
<dbReference type="InterPro" id="IPR013320">
    <property type="entry name" value="ConA-like_dom_sf"/>
</dbReference>
<comment type="similarity">
    <text evidence="1 6">Belongs to the glycosyl hydrolase 43 family.</text>
</comment>
<dbReference type="EMBL" id="FQTT01000009">
    <property type="protein sequence ID" value="SHE25021.1"/>
    <property type="molecule type" value="Genomic_DNA"/>
</dbReference>
<evidence type="ECO:0000256" key="2">
    <source>
        <dbReference type="ARBA" id="ARBA00022801"/>
    </source>
</evidence>
<dbReference type="InterPro" id="IPR006710">
    <property type="entry name" value="Glyco_hydro_43"/>
</dbReference>
<dbReference type="OrthoDB" id="9801455at2"/>
<dbReference type="Pfam" id="PF04616">
    <property type="entry name" value="Glyco_hydro_43"/>
    <property type="match status" value="1"/>
</dbReference>
<evidence type="ECO:0000313" key="8">
    <source>
        <dbReference type="EMBL" id="SHE25021.1"/>
    </source>
</evidence>
<evidence type="ECO:0000256" key="6">
    <source>
        <dbReference type="RuleBase" id="RU361187"/>
    </source>
</evidence>
<evidence type="ECO:0000256" key="5">
    <source>
        <dbReference type="PIRSR" id="PIRSR606710-2"/>
    </source>
</evidence>
<dbReference type="GO" id="GO:0004553">
    <property type="term" value="F:hydrolase activity, hydrolyzing O-glycosyl compounds"/>
    <property type="evidence" value="ECO:0007669"/>
    <property type="project" value="InterPro"/>
</dbReference>
<dbReference type="STRING" id="1892869.ACGLYG10_1233"/>
<protein>
    <recommendedName>
        <fullName evidence="10">Beta-xylosidase C-terminal Concanavalin A-like domain-containing protein</fullName>
    </recommendedName>
</protein>
<feature type="site" description="Important for catalytic activity, responsible for pKa modulation of the active site Glu and correct orientation of both the proton donor and substrate" evidence="5">
    <location>
        <position position="148"/>
    </location>
</feature>
<dbReference type="SUPFAM" id="SSF75005">
    <property type="entry name" value="Arabinanase/levansucrase/invertase"/>
    <property type="match status" value="1"/>
</dbReference>
<dbReference type="Gene3D" id="2.60.120.200">
    <property type="match status" value="1"/>
</dbReference>
<reference evidence="9" key="1">
    <citation type="submission" date="2016-09" db="EMBL/GenBank/DDBJ databases">
        <authorList>
            <person name="Strepis N."/>
        </authorList>
    </citation>
    <scope>NUCLEOTIDE SEQUENCE [LARGE SCALE GENOMIC DNA]</scope>
</reference>
<dbReference type="CDD" id="cd18617">
    <property type="entry name" value="GH43_XynB-like"/>
    <property type="match status" value="1"/>
</dbReference>
<evidence type="ECO:0000256" key="1">
    <source>
        <dbReference type="ARBA" id="ARBA00009865"/>
    </source>
</evidence>
<name>A0A1M4RYM1_9ACTO</name>
<dbReference type="GO" id="GO:0005975">
    <property type="term" value="P:carbohydrate metabolic process"/>
    <property type="evidence" value="ECO:0007669"/>
    <property type="project" value="InterPro"/>
</dbReference>
<feature type="active site" description="Proton donor" evidence="4">
    <location>
        <position position="206"/>
    </location>
</feature>
<dbReference type="Proteomes" id="UP000184291">
    <property type="component" value="Unassembled WGS sequence"/>
</dbReference>
<accession>A0A1M4RYM1</accession>
<evidence type="ECO:0000313" key="9">
    <source>
        <dbReference type="Proteomes" id="UP000184291"/>
    </source>
</evidence>